<dbReference type="STRING" id="520767.ATZ99_03750"/>
<evidence type="ECO:0000256" key="7">
    <source>
        <dbReference type="ARBA" id="ARBA00019161"/>
    </source>
</evidence>
<evidence type="ECO:0000313" key="18">
    <source>
        <dbReference type="Proteomes" id="UP000075737"/>
    </source>
</evidence>
<dbReference type="GO" id="GO:0009228">
    <property type="term" value="P:thiamine biosynthetic process"/>
    <property type="evidence" value="ECO:0007669"/>
    <property type="project" value="UniProtKB-KW"/>
</dbReference>
<feature type="domain" description="Pyridoxamine kinase/Phosphomethylpyrimidine kinase" evidence="16">
    <location>
        <begin position="11"/>
        <end position="256"/>
    </location>
</feature>
<dbReference type="CDD" id="cd01169">
    <property type="entry name" value="HMPP_kinase"/>
    <property type="match status" value="1"/>
</dbReference>
<evidence type="ECO:0000256" key="2">
    <source>
        <dbReference type="ARBA" id="ARBA00000565"/>
    </source>
</evidence>
<dbReference type="EC" id="2.7.4.7" evidence="6"/>
<dbReference type="GO" id="GO:0005524">
    <property type="term" value="F:ATP binding"/>
    <property type="evidence" value="ECO:0007669"/>
    <property type="project" value="UniProtKB-KW"/>
</dbReference>
<protein>
    <recommendedName>
        <fullName evidence="7">Hydroxymethylpyrimidine/phosphomethylpyrimidine kinase</fullName>
        <ecNumber evidence="5">2.7.1.49</ecNumber>
        <ecNumber evidence="6">2.7.4.7</ecNumber>
    </recommendedName>
    <alternativeName>
        <fullName evidence="14">Hydroxymethylpyrimidine kinase</fullName>
    </alternativeName>
    <alternativeName>
        <fullName evidence="15">Hydroxymethylpyrimidine phosphate kinase</fullName>
    </alternativeName>
</protein>
<evidence type="ECO:0000313" key="17">
    <source>
        <dbReference type="EMBL" id="KYO68064.1"/>
    </source>
</evidence>
<reference evidence="17 18" key="1">
    <citation type="submission" date="2015-12" db="EMBL/GenBank/DDBJ databases">
        <title>Draft genome of Thermovenabulum gondwanense isolated from a red thermophilic microbial mat colonisisng an outflow channel of a bore well.</title>
        <authorList>
            <person name="Patel B.K."/>
        </authorList>
    </citation>
    <scope>NUCLEOTIDE SEQUENCE [LARGE SCALE GENOMIC DNA]</scope>
    <source>
        <strain evidence="17 18">R270</strain>
    </source>
</reference>
<evidence type="ECO:0000256" key="15">
    <source>
        <dbReference type="ARBA" id="ARBA00043176"/>
    </source>
</evidence>
<dbReference type="PATRIC" id="fig|520767.4.peg.379"/>
<dbReference type="PANTHER" id="PTHR20858">
    <property type="entry name" value="PHOSPHOMETHYLPYRIMIDINE KINASE"/>
    <property type="match status" value="1"/>
</dbReference>
<dbReference type="AlphaFoldDB" id="A0A162MX64"/>
<evidence type="ECO:0000256" key="5">
    <source>
        <dbReference type="ARBA" id="ARBA00012135"/>
    </source>
</evidence>
<comment type="catalytic activity">
    <reaction evidence="1">
        <text>4-amino-5-hydroxymethyl-2-methylpyrimidine + ATP = 4-amino-2-methyl-5-(phosphooxymethyl)pyrimidine + ADP + H(+)</text>
        <dbReference type="Rhea" id="RHEA:23096"/>
        <dbReference type="ChEBI" id="CHEBI:15378"/>
        <dbReference type="ChEBI" id="CHEBI:16892"/>
        <dbReference type="ChEBI" id="CHEBI:30616"/>
        <dbReference type="ChEBI" id="CHEBI:58354"/>
        <dbReference type="ChEBI" id="CHEBI:456216"/>
        <dbReference type="EC" id="2.7.1.49"/>
    </reaction>
</comment>
<organism evidence="17 18">
    <name type="scientific">Thermovenabulum gondwanense</name>
    <dbReference type="NCBI Taxonomy" id="520767"/>
    <lineage>
        <taxon>Bacteria</taxon>
        <taxon>Bacillati</taxon>
        <taxon>Bacillota</taxon>
        <taxon>Clostridia</taxon>
        <taxon>Thermosediminibacterales</taxon>
        <taxon>Thermosediminibacteraceae</taxon>
        <taxon>Thermovenabulum</taxon>
    </lineage>
</organism>
<dbReference type="InterPro" id="IPR013749">
    <property type="entry name" value="PM/HMP-P_kinase-1"/>
</dbReference>
<dbReference type="SUPFAM" id="SSF53613">
    <property type="entry name" value="Ribokinase-like"/>
    <property type="match status" value="1"/>
</dbReference>
<dbReference type="GO" id="GO:0005829">
    <property type="term" value="C:cytosol"/>
    <property type="evidence" value="ECO:0007669"/>
    <property type="project" value="TreeGrafter"/>
</dbReference>
<evidence type="ECO:0000256" key="1">
    <source>
        <dbReference type="ARBA" id="ARBA00000151"/>
    </source>
</evidence>
<evidence type="ECO:0000259" key="16">
    <source>
        <dbReference type="Pfam" id="PF08543"/>
    </source>
</evidence>
<evidence type="ECO:0000256" key="14">
    <source>
        <dbReference type="ARBA" id="ARBA00042102"/>
    </source>
</evidence>
<evidence type="ECO:0000256" key="3">
    <source>
        <dbReference type="ARBA" id="ARBA00004769"/>
    </source>
</evidence>
<evidence type="ECO:0000256" key="6">
    <source>
        <dbReference type="ARBA" id="ARBA00012963"/>
    </source>
</evidence>
<keyword evidence="18" id="KW-1185">Reference proteome</keyword>
<dbReference type="RefSeq" id="WP_068747544.1">
    <property type="nucleotide sequence ID" value="NZ_LOHZ01000019.1"/>
</dbReference>
<name>A0A162MX64_9FIRM</name>
<dbReference type="InterPro" id="IPR029056">
    <property type="entry name" value="Ribokinase-like"/>
</dbReference>
<dbReference type="PANTHER" id="PTHR20858:SF17">
    <property type="entry name" value="HYDROXYMETHYLPYRIMIDINE_PHOSPHOMETHYLPYRIMIDINE KINASE THI20-RELATED"/>
    <property type="match status" value="1"/>
</dbReference>
<evidence type="ECO:0000256" key="4">
    <source>
        <dbReference type="ARBA" id="ARBA00009879"/>
    </source>
</evidence>
<keyword evidence="11" id="KW-0067">ATP-binding</keyword>
<evidence type="ECO:0000256" key="13">
    <source>
        <dbReference type="ARBA" id="ARBA00037917"/>
    </source>
</evidence>
<dbReference type="FunFam" id="3.40.1190.20:FF:000003">
    <property type="entry name" value="Phosphomethylpyrimidine kinase ThiD"/>
    <property type="match status" value="1"/>
</dbReference>
<evidence type="ECO:0000256" key="10">
    <source>
        <dbReference type="ARBA" id="ARBA00022777"/>
    </source>
</evidence>
<dbReference type="Proteomes" id="UP000075737">
    <property type="component" value="Unassembled WGS sequence"/>
</dbReference>
<sequence length="264" mass="28717">MKLALTIAGSDSGGGAGIQADLKTFFSHGVYGMSVITSVTAQNTLGVLGVQNISEDMVYLQMKAVFEDLFPDAVKIGMVSTKEITEVISKGLEEYKPGKIVLDPVMVSKSAHRLLEKEAIKTLIEKLVPKALIITPNREEAEVIVERKIQNVEEMKKAAKDIAKLGCRTVLIKGGHLEGNKAVDVLYLGEDNYVFFEEEKINTKNTHGTGCTFSAAICANLAKGMDVKKAVAYAKLYITRAIETSEDMGRGWGPVNHFCIGFNN</sequence>
<comment type="catalytic activity">
    <reaction evidence="2">
        <text>4-amino-2-methyl-5-(phosphooxymethyl)pyrimidine + ATP = 4-amino-2-methyl-5-(diphosphooxymethyl)pyrimidine + ADP</text>
        <dbReference type="Rhea" id="RHEA:19893"/>
        <dbReference type="ChEBI" id="CHEBI:30616"/>
        <dbReference type="ChEBI" id="CHEBI:57841"/>
        <dbReference type="ChEBI" id="CHEBI:58354"/>
        <dbReference type="ChEBI" id="CHEBI:456216"/>
        <dbReference type="EC" id="2.7.4.7"/>
    </reaction>
</comment>
<gene>
    <name evidence="17" type="primary">thiD</name>
    <name evidence="17" type="ORF">ATZ99_03750</name>
</gene>
<dbReference type="NCBIfam" id="TIGR00097">
    <property type="entry name" value="HMP-P_kinase"/>
    <property type="match status" value="1"/>
</dbReference>
<keyword evidence="12" id="KW-0784">Thiamine biosynthesis</keyword>
<evidence type="ECO:0000256" key="11">
    <source>
        <dbReference type="ARBA" id="ARBA00022840"/>
    </source>
</evidence>
<proteinExistence type="inferred from homology"/>
<accession>A0A162MX64</accession>
<dbReference type="EC" id="2.7.1.49" evidence="5"/>
<keyword evidence="9" id="KW-0547">Nucleotide-binding</keyword>
<keyword evidence="10 17" id="KW-0418">Kinase</keyword>
<dbReference type="GO" id="GO:0008902">
    <property type="term" value="F:hydroxymethylpyrimidine kinase activity"/>
    <property type="evidence" value="ECO:0007669"/>
    <property type="project" value="UniProtKB-EC"/>
</dbReference>
<evidence type="ECO:0000256" key="12">
    <source>
        <dbReference type="ARBA" id="ARBA00022977"/>
    </source>
</evidence>
<dbReference type="OrthoDB" id="9810880at2"/>
<comment type="similarity">
    <text evidence="4">Belongs to the ThiD family.</text>
</comment>
<evidence type="ECO:0000256" key="8">
    <source>
        <dbReference type="ARBA" id="ARBA00022679"/>
    </source>
</evidence>
<comment type="pathway">
    <text evidence="3">Cofactor biosynthesis; thiamine diphosphate biosynthesis; 4-amino-2-methyl-5-diphosphomethylpyrimidine from 5-amino-1-(5-phospho-D-ribosyl)imidazole: step 3/3.</text>
</comment>
<dbReference type="Gene3D" id="3.40.1190.20">
    <property type="match status" value="1"/>
</dbReference>
<keyword evidence="8 17" id="KW-0808">Transferase</keyword>
<evidence type="ECO:0000256" key="9">
    <source>
        <dbReference type="ARBA" id="ARBA00022741"/>
    </source>
</evidence>
<dbReference type="EMBL" id="LOHZ01000019">
    <property type="protein sequence ID" value="KYO68064.1"/>
    <property type="molecule type" value="Genomic_DNA"/>
</dbReference>
<comment type="caution">
    <text evidence="17">The sequence shown here is derived from an EMBL/GenBank/DDBJ whole genome shotgun (WGS) entry which is preliminary data.</text>
</comment>
<dbReference type="GO" id="GO:0008972">
    <property type="term" value="F:phosphomethylpyrimidine kinase activity"/>
    <property type="evidence" value="ECO:0007669"/>
    <property type="project" value="UniProtKB-EC"/>
</dbReference>
<dbReference type="InterPro" id="IPR004399">
    <property type="entry name" value="HMP/HMP-P_kinase_dom"/>
</dbReference>
<comment type="pathway">
    <text evidence="13">Cofactor biosynthesis; thiamine diphosphate biosynthesis; 4-amino-2-methyl-5-diphosphomethylpyrimidine from 5-amino-1-(5-phospho-D-ribosyl)imidazole: step 2/3.</text>
</comment>
<dbReference type="Pfam" id="PF08543">
    <property type="entry name" value="Phos_pyr_kin"/>
    <property type="match status" value="1"/>
</dbReference>